<protein>
    <submittedName>
        <fullName evidence="14">Peptidase domain-containing ABC transporter</fullName>
    </submittedName>
</protein>
<keyword evidence="5" id="KW-0547">Nucleotide-binding</keyword>
<proteinExistence type="predicted"/>
<evidence type="ECO:0000256" key="8">
    <source>
        <dbReference type="ARBA" id="ARBA00022989"/>
    </source>
</evidence>
<dbReference type="Pfam" id="PF00664">
    <property type="entry name" value="ABC_membrane"/>
    <property type="match status" value="1"/>
</dbReference>
<reference evidence="14 15" key="1">
    <citation type="submission" date="2018-11" db="EMBL/GenBank/DDBJ databases">
        <title>Novel bacteria species description.</title>
        <authorList>
            <person name="Han J.-H."/>
        </authorList>
    </citation>
    <scope>NUCLEOTIDE SEQUENCE [LARGE SCALE GENOMIC DNA]</scope>
    <source>
        <strain evidence="14 15">KCTC23259</strain>
    </source>
</reference>
<evidence type="ECO:0000256" key="5">
    <source>
        <dbReference type="ARBA" id="ARBA00022741"/>
    </source>
</evidence>
<evidence type="ECO:0000256" key="4">
    <source>
        <dbReference type="ARBA" id="ARBA00022692"/>
    </source>
</evidence>
<dbReference type="InterPro" id="IPR027417">
    <property type="entry name" value="P-loop_NTPase"/>
</dbReference>
<dbReference type="PROSITE" id="PS50893">
    <property type="entry name" value="ABC_TRANSPORTER_2"/>
    <property type="match status" value="1"/>
</dbReference>
<dbReference type="GO" id="GO:0008233">
    <property type="term" value="F:peptidase activity"/>
    <property type="evidence" value="ECO:0007669"/>
    <property type="project" value="InterPro"/>
</dbReference>
<dbReference type="FunFam" id="3.40.50.300:FF:000299">
    <property type="entry name" value="ABC transporter ATP-binding protein/permease"/>
    <property type="match status" value="1"/>
</dbReference>
<dbReference type="Pfam" id="PF00005">
    <property type="entry name" value="ABC_tran"/>
    <property type="match status" value="1"/>
</dbReference>
<keyword evidence="2" id="KW-0813">Transport</keyword>
<keyword evidence="9 10" id="KW-0472">Membrane</keyword>
<dbReference type="InterPro" id="IPR011527">
    <property type="entry name" value="ABC1_TM_dom"/>
</dbReference>
<dbReference type="InterPro" id="IPR036640">
    <property type="entry name" value="ABC1_TM_sf"/>
</dbReference>
<feature type="transmembrane region" description="Helical" evidence="10">
    <location>
        <begin position="283"/>
        <end position="307"/>
    </location>
</feature>
<keyword evidence="6" id="KW-0378">Hydrolase</keyword>
<dbReference type="SUPFAM" id="SSF52540">
    <property type="entry name" value="P-loop containing nucleoside triphosphate hydrolases"/>
    <property type="match status" value="1"/>
</dbReference>
<feature type="transmembrane region" description="Helical" evidence="10">
    <location>
        <begin position="209"/>
        <end position="230"/>
    </location>
</feature>
<evidence type="ECO:0000259" key="12">
    <source>
        <dbReference type="PROSITE" id="PS50929"/>
    </source>
</evidence>
<dbReference type="PROSITE" id="PS50929">
    <property type="entry name" value="ABC_TM1F"/>
    <property type="match status" value="1"/>
</dbReference>
<dbReference type="Gene3D" id="3.40.50.300">
    <property type="entry name" value="P-loop containing nucleotide triphosphate hydrolases"/>
    <property type="match status" value="1"/>
</dbReference>
<dbReference type="AlphaFoldDB" id="A0AAE3GY13"/>
<evidence type="ECO:0000256" key="7">
    <source>
        <dbReference type="ARBA" id="ARBA00022840"/>
    </source>
</evidence>
<dbReference type="GO" id="GO:0005886">
    <property type="term" value="C:plasma membrane"/>
    <property type="evidence" value="ECO:0007669"/>
    <property type="project" value="UniProtKB-SubCell"/>
</dbReference>
<dbReference type="SUPFAM" id="SSF90123">
    <property type="entry name" value="ABC transporter transmembrane region"/>
    <property type="match status" value="1"/>
</dbReference>
<evidence type="ECO:0000313" key="15">
    <source>
        <dbReference type="Proteomes" id="UP001204144"/>
    </source>
</evidence>
<feature type="domain" description="ABC transporter" evidence="11">
    <location>
        <begin position="489"/>
        <end position="724"/>
    </location>
</feature>
<evidence type="ECO:0000313" key="14">
    <source>
        <dbReference type="EMBL" id="MCP9761374.1"/>
    </source>
</evidence>
<accession>A0AAE3GY13</accession>
<evidence type="ECO:0000256" key="3">
    <source>
        <dbReference type="ARBA" id="ARBA00022475"/>
    </source>
</evidence>
<comment type="caution">
    <text evidence="14">The sequence shown here is derived from an EMBL/GenBank/DDBJ whole genome shotgun (WGS) entry which is preliminary data.</text>
</comment>
<keyword evidence="7" id="KW-0067">ATP-binding</keyword>
<dbReference type="Pfam" id="PF03412">
    <property type="entry name" value="Peptidase_C39"/>
    <property type="match status" value="1"/>
</dbReference>
<keyword evidence="8 10" id="KW-1133">Transmembrane helix</keyword>
<evidence type="ECO:0000256" key="10">
    <source>
        <dbReference type="SAM" id="Phobius"/>
    </source>
</evidence>
<feature type="domain" description="Peptidase C39" evidence="13">
    <location>
        <begin position="10"/>
        <end position="133"/>
    </location>
</feature>
<dbReference type="InterPro" id="IPR005074">
    <property type="entry name" value="Peptidase_C39"/>
</dbReference>
<dbReference type="InterPro" id="IPR003439">
    <property type="entry name" value="ABC_transporter-like_ATP-bd"/>
</dbReference>
<dbReference type="Gene3D" id="3.90.70.10">
    <property type="entry name" value="Cysteine proteinases"/>
    <property type="match status" value="1"/>
</dbReference>
<evidence type="ECO:0000259" key="11">
    <source>
        <dbReference type="PROSITE" id="PS50893"/>
    </source>
</evidence>
<dbReference type="InterPro" id="IPR039421">
    <property type="entry name" value="Type_1_exporter"/>
</dbReference>
<evidence type="ECO:0000259" key="13">
    <source>
        <dbReference type="PROSITE" id="PS50990"/>
    </source>
</evidence>
<dbReference type="PROSITE" id="PS50990">
    <property type="entry name" value="PEPTIDASE_C39"/>
    <property type="match status" value="1"/>
</dbReference>
<feature type="transmembrane region" description="Helical" evidence="10">
    <location>
        <begin position="169"/>
        <end position="189"/>
    </location>
</feature>
<keyword evidence="15" id="KW-1185">Reference proteome</keyword>
<comment type="subcellular location">
    <subcellularLocation>
        <location evidence="1">Cell membrane</location>
        <topology evidence="1">Multi-pass membrane protein</topology>
    </subcellularLocation>
</comment>
<dbReference type="GO" id="GO:0006508">
    <property type="term" value="P:proteolysis"/>
    <property type="evidence" value="ECO:0007669"/>
    <property type="project" value="InterPro"/>
</dbReference>
<dbReference type="GO" id="GO:0005524">
    <property type="term" value="F:ATP binding"/>
    <property type="evidence" value="ECO:0007669"/>
    <property type="project" value="UniProtKB-KW"/>
</dbReference>
<keyword evidence="3" id="KW-1003">Cell membrane</keyword>
<feature type="domain" description="ABC transmembrane type-1" evidence="12">
    <location>
        <begin position="176"/>
        <end position="455"/>
    </location>
</feature>
<keyword evidence="4 10" id="KW-0812">Transmembrane</keyword>
<evidence type="ECO:0000256" key="6">
    <source>
        <dbReference type="ARBA" id="ARBA00022801"/>
    </source>
</evidence>
<evidence type="ECO:0000256" key="2">
    <source>
        <dbReference type="ARBA" id="ARBA00022448"/>
    </source>
</evidence>
<dbReference type="PROSITE" id="PS00211">
    <property type="entry name" value="ABC_TRANSPORTER_1"/>
    <property type="match status" value="1"/>
</dbReference>
<evidence type="ECO:0000256" key="1">
    <source>
        <dbReference type="ARBA" id="ARBA00004651"/>
    </source>
</evidence>
<dbReference type="InterPro" id="IPR017871">
    <property type="entry name" value="ABC_transporter-like_CS"/>
</dbReference>
<dbReference type="SMART" id="SM00382">
    <property type="entry name" value="AAA"/>
    <property type="match status" value="1"/>
</dbReference>
<dbReference type="RefSeq" id="WP_255035108.1">
    <property type="nucleotide sequence ID" value="NZ_RJUF01000001.1"/>
</dbReference>
<dbReference type="PANTHER" id="PTHR43394">
    <property type="entry name" value="ATP-DEPENDENT PERMEASE MDL1, MITOCHONDRIAL"/>
    <property type="match status" value="1"/>
</dbReference>
<dbReference type="Gene3D" id="1.20.1560.10">
    <property type="entry name" value="ABC transporter type 1, transmembrane domain"/>
    <property type="match status" value="1"/>
</dbReference>
<name>A0AAE3GY13_9BACT</name>
<organism evidence="14 15">
    <name type="scientific">Lacihabitans soyangensis</name>
    <dbReference type="NCBI Taxonomy" id="869394"/>
    <lineage>
        <taxon>Bacteria</taxon>
        <taxon>Pseudomonadati</taxon>
        <taxon>Bacteroidota</taxon>
        <taxon>Cytophagia</taxon>
        <taxon>Cytophagales</taxon>
        <taxon>Leadbetterellaceae</taxon>
        <taxon>Lacihabitans</taxon>
    </lineage>
</organism>
<dbReference type="CDD" id="cd02418">
    <property type="entry name" value="Peptidase_C39B"/>
    <property type="match status" value="1"/>
</dbReference>
<evidence type="ECO:0000256" key="9">
    <source>
        <dbReference type="ARBA" id="ARBA00023136"/>
    </source>
</evidence>
<dbReference type="InterPro" id="IPR003593">
    <property type="entry name" value="AAA+_ATPase"/>
</dbReference>
<gene>
    <name evidence="14" type="ORF">EGI31_00295</name>
</gene>
<dbReference type="GO" id="GO:0016887">
    <property type="term" value="F:ATP hydrolysis activity"/>
    <property type="evidence" value="ECO:0007669"/>
    <property type="project" value="InterPro"/>
</dbReference>
<dbReference type="Proteomes" id="UP001204144">
    <property type="component" value="Unassembled WGS sequence"/>
</dbReference>
<dbReference type="GO" id="GO:0015421">
    <property type="term" value="F:ABC-type oligopeptide transporter activity"/>
    <property type="evidence" value="ECO:0007669"/>
    <property type="project" value="TreeGrafter"/>
</dbReference>
<dbReference type="EMBL" id="RJUF01000001">
    <property type="protein sequence ID" value="MCP9761374.1"/>
    <property type="molecule type" value="Genomic_DNA"/>
</dbReference>
<dbReference type="CDD" id="cd18571">
    <property type="entry name" value="ABC_6TM_peptidase_like"/>
    <property type="match status" value="1"/>
</dbReference>
<feature type="transmembrane region" description="Helical" evidence="10">
    <location>
        <begin position="313"/>
        <end position="331"/>
    </location>
</feature>
<sequence length="729" mass="82827">MGKKFIHYRQFDQMDCGPTCLRMVAKHYGKNVNIQYLREKCQINKEGVSLKGISKAADSLGFRSLGVKVTFEQLQEAPLPCIVHWDQNHFVVVHDIKQKGKKTNVYVANPGTDNEVYSRAEFEEHWISIDEKEGIALLLETTPKFAEFENHDSLEALSFKRIGTYLVKYKALIFQLFIGLLAGTLISMILPFLTQSVVDTGIQTKNLNFIYLVFIAQLMLFFGRTGLEFIRSWLLLHISMRLNLTIISDFLIKLLNLPPSFFDTKMTGDILQRIDDHHEIESFLSSTTLSFVFNFFTFIVFGFVLAYYDIKIFAIYIVSGLMYVFWVRFFLKRRRTINQTKFTYSAQNQSKIIQMISGVQDIKLTNSEQDKRWEWENLQIKIFRLNLKNLALEQFQSSGALLINEGKNILIAFIAAKEVIEGNLTLGGMMALQYIVGQLNGPIDSLVGFIQHYQDAKISLERLNEIHTLKDEEPFENSFIQNFNTEGDISIENMDFAYPGIEKPTLKNINMHITAGKVTAIVGSSGSGKTTLLKLLLRFYEPSSGKISVGDSNLSNILPSAWRQECGTVMQEGYIFSDSIAKNIAVGVEKIDHERLFHAVRVANITPFIEQLPMGYNTKIGDEGIGVSQGQKQRILIARAVYKNPSFIFFDEATNALDANNERVIMQNLNSFFRGKTVIIVAHRLSTVKNADQIIVLENGQVAEVGSHEALIQNRGFYFSLVKNQLELG</sequence>
<dbReference type="PANTHER" id="PTHR43394:SF1">
    <property type="entry name" value="ATP-BINDING CASSETTE SUB-FAMILY B MEMBER 10, MITOCHONDRIAL"/>
    <property type="match status" value="1"/>
</dbReference>